<feature type="transmembrane region" description="Helical" evidence="1">
    <location>
        <begin position="511"/>
        <end position="528"/>
    </location>
</feature>
<feature type="transmembrane region" description="Helical" evidence="1">
    <location>
        <begin position="340"/>
        <end position="358"/>
    </location>
</feature>
<evidence type="ECO:0000313" key="3">
    <source>
        <dbReference type="Proteomes" id="UP000237819"/>
    </source>
</evidence>
<feature type="transmembrane region" description="Helical" evidence="1">
    <location>
        <begin position="124"/>
        <end position="143"/>
    </location>
</feature>
<dbReference type="PANTHER" id="PTHR38454">
    <property type="entry name" value="INTEGRAL MEMBRANE PROTEIN-RELATED"/>
    <property type="match status" value="1"/>
</dbReference>
<reference evidence="2 3" key="1">
    <citation type="submission" date="2018-02" db="EMBL/GenBank/DDBJ databases">
        <title>Comparative genomes isolates from brazilian mangrove.</title>
        <authorList>
            <person name="Araujo J.E."/>
            <person name="Taketani R.G."/>
            <person name="Silva M.C.P."/>
            <person name="Loureco M.V."/>
            <person name="Andreote F.D."/>
        </authorList>
    </citation>
    <scope>NUCLEOTIDE SEQUENCE [LARGE SCALE GENOMIC DNA]</scope>
    <source>
        <strain evidence="2 3">Nap-Phe MGV</strain>
    </source>
</reference>
<sequence>MSSRARRIQSAAYTLIPLAALLFLFFGSALIRGESFVFRDAAHFYYPLFAYVQSVWGEGRFPLWNPYDGVGMPLLAEPSASVFYPGKLIFALPISFPAALRWYVVLHFALAYLATYNAARRLGVSRSAAILAAVSYSFGGYVVATHANVIFLVGAAWAPLALLAGIRLAADQVKPSAAPLLAFSLAMMILGGDPQAAFHLALVAGVYFLGRHVRLLRTPLLFARRAAPLAAAIGLAAGLSAVQILPTVEWAARSRRALVDQPRTVYSYAQQKLTRDDVSAAVLLGKVEQGTQERESYQFSLGPWRWPELIWANFTGKMYPENHRWADAIPAEGRVWAPSLYVGVTSLALALIGACSCWRQPLGKLLIGMTAIGVLGSLGWYGLGWLLIELRHDLGLNNDAPLPFGEPLGGVYWLLNILVPGYASFRYPAKLWLLAALAGSLLVGFGFDAELKRQFRWLTRAMLALAAMSGAAALAVTLARDSILAGLPQIPPNLLFGPLDAAAGLAEMQTGMLQAVIVACCVAILLCIPYNRATLLAPLLIAIVAIDLYVGLGWTVATMPDYAWSQNRYGENYQESARWYRNLTANDYPPEFAEQGSPQRQFEGLYFDRMTLFPRYHLLERVGSIAPSNSLAPADYSVLLAEMKSQLKPDQFAPQLSAAGLIDFDRSTPEGQVLIDDSLEGVTPMTWVAADWRHFPIADQRSRSSWREAADVVLRRQPRQAILHGEEESSLPMAKVEEELVAEADYRRIADDVIEANVSLSRPAYLIVQEYYDPGWIAEIDNVGSSKTMRPTERANLIFQAIPLPAGQHRVTLRYRPASFTRGLTLTLISLTALIAWGATATQLRRREPA</sequence>
<name>A0A2S8GEV1_9BACT</name>
<dbReference type="InterPro" id="IPR018580">
    <property type="entry name" value="Uncharacterised_YfhO"/>
</dbReference>
<evidence type="ECO:0008006" key="4">
    <source>
        <dbReference type="Google" id="ProtNLM"/>
    </source>
</evidence>
<feature type="transmembrane region" description="Helical" evidence="1">
    <location>
        <begin position="88"/>
        <end position="112"/>
    </location>
</feature>
<feature type="transmembrane region" description="Helical" evidence="1">
    <location>
        <begin position="226"/>
        <end position="245"/>
    </location>
</feature>
<dbReference type="Proteomes" id="UP000237819">
    <property type="component" value="Unassembled WGS sequence"/>
</dbReference>
<evidence type="ECO:0000313" key="2">
    <source>
        <dbReference type="EMBL" id="PQO42943.1"/>
    </source>
</evidence>
<feature type="transmembrane region" description="Helical" evidence="1">
    <location>
        <begin position="173"/>
        <end position="190"/>
    </location>
</feature>
<organism evidence="2 3">
    <name type="scientific">Blastopirellula marina</name>
    <dbReference type="NCBI Taxonomy" id="124"/>
    <lineage>
        <taxon>Bacteria</taxon>
        <taxon>Pseudomonadati</taxon>
        <taxon>Planctomycetota</taxon>
        <taxon>Planctomycetia</taxon>
        <taxon>Pirellulales</taxon>
        <taxon>Pirellulaceae</taxon>
        <taxon>Blastopirellula</taxon>
    </lineage>
</organism>
<feature type="transmembrane region" description="Helical" evidence="1">
    <location>
        <begin position="149"/>
        <end position="166"/>
    </location>
</feature>
<feature type="transmembrane region" description="Helical" evidence="1">
    <location>
        <begin position="196"/>
        <end position="214"/>
    </location>
</feature>
<dbReference type="RefSeq" id="WP_105338155.1">
    <property type="nucleotide sequence ID" value="NZ_PUHZ01000024.1"/>
</dbReference>
<proteinExistence type="predicted"/>
<dbReference type="PANTHER" id="PTHR38454:SF1">
    <property type="entry name" value="INTEGRAL MEMBRANE PROTEIN"/>
    <property type="match status" value="1"/>
</dbReference>
<dbReference type="OrthoDB" id="231679at2"/>
<feature type="transmembrane region" description="Helical" evidence="1">
    <location>
        <begin position="365"/>
        <end position="388"/>
    </location>
</feature>
<keyword evidence="1" id="KW-0472">Membrane</keyword>
<accession>A0A2S8GEV1</accession>
<feature type="transmembrane region" description="Helical" evidence="1">
    <location>
        <begin position="461"/>
        <end position="479"/>
    </location>
</feature>
<keyword evidence="1" id="KW-0812">Transmembrane</keyword>
<protein>
    <recommendedName>
        <fullName evidence="4">YfhO family protein</fullName>
    </recommendedName>
</protein>
<gene>
    <name evidence="2" type="ORF">C5Y93_24790</name>
</gene>
<feature type="transmembrane region" description="Helical" evidence="1">
    <location>
        <begin position="431"/>
        <end position="449"/>
    </location>
</feature>
<feature type="transmembrane region" description="Helical" evidence="1">
    <location>
        <begin position="12"/>
        <end position="31"/>
    </location>
</feature>
<keyword evidence="1" id="KW-1133">Transmembrane helix</keyword>
<comment type="caution">
    <text evidence="2">The sequence shown here is derived from an EMBL/GenBank/DDBJ whole genome shotgun (WGS) entry which is preliminary data.</text>
</comment>
<dbReference type="Pfam" id="PF09586">
    <property type="entry name" value="YfhO"/>
    <property type="match status" value="1"/>
</dbReference>
<dbReference type="AlphaFoldDB" id="A0A2S8GEV1"/>
<evidence type="ECO:0000256" key="1">
    <source>
        <dbReference type="SAM" id="Phobius"/>
    </source>
</evidence>
<feature type="transmembrane region" description="Helical" evidence="1">
    <location>
        <begin position="535"/>
        <end position="557"/>
    </location>
</feature>
<dbReference type="EMBL" id="PUHZ01000024">
    <property type="protein sequence ID" value="PQO42943.1"/>
    <property type="molecule type" value="Genomic_DNA"/>
</dbReference>